<dbReference type="InterPro" id="IPR016193">
    <property type="entry name" value="Cytidine_deaminase-like"/>
</dbReference>
<dbReference type="Gene3D" id="3.40.140.10">
    <property type="entry name" value="Cytidine Deaminase, domain 2"/>
    <property type="match status" value="1"/>
</dbReference>
<keyword evidence="6 14" id="KW-0686">Riboflavin biosynthesis</keyword>
<dbReference type="RefSeq" id="WP_171784345.1">
    <property type="nucleotide sequence ID" value="NZ_BAAAML010000005.1"/>
</dbReference>
<feature type="region of interest" description="Disordered" evidence="15">
    <location>
        <begin position="341"/>
        <end position="367"/>
    </location>
</feature>
<dbReference type="GO" id="GO:0008835">
    <property type="term" value="F:diaminohydroxyphosphoribosylaminopyrimidine deaminase activity"/>
    <property type="evidence" value="ECO:0007669"/>
    <property type="project" value="UniProtKB-EC"/>
</dbReference>
<proteinExistence type="inferred from homology"/>
<evidence type="ECO:0000256" key="7">
    <source>
        <dbReference type="ARBA" id="ARBA00022723"/>
    </source>
</evidence>
<keyword evidence="7 14" id="KW-0479">Metal-binding</keyword>
<evidence type="ECO:0000256" key="4">
    <source>
        <dbReference type="ARBA" id="ARBA00005259"/>
    </source>
</evidence>
<dbReference type="PROSITE" id="PS00903">
    <property type="entry name" value="CYT_DCMP_DEAMINASES_1"/>
    <property type="match status" value="1"/>
</dbReference>
<evidence type="ECO:0000313" key="17">
    <source>
        <dbReference type="EMBL" id="NOV98127.1"/>
    </source>
</evidence>
<comment type="cofactor">
    <cofactor evidence="14">
        <name>Zn(2+)</name>
        <dbReference type="ChEBI" id="CHEBI:29105"/>
    </cofactor>
    <text evidence="14">Binds 1 zinc ion.</text>
</comment>
<dbReference type="GO" id="GO:0008703">
    <property type="term" value="F:5-amino-6-(5-phosphoribosylamino)uracil reductase activity"/>
    <property type="evidence" value="ECO:0007669"/>
    <property type="project" value="UniProtKB-EC"/>
</dbReference>
<dbReference type="InterPro" id="IPR002125">
    <property type="entry name" value="CMP_dCMP_dom"/>
</dbReference>
<evidence type="ECO:0000256" key="10">
    <source>
        <dbReference type="ARBA" id="ARBA00023002"/>
    </source>
</evidence>
<dbReference type="Pfam" id="PF00383">
    <property type="entry name" value="dCMP_cyt_deam_1"/>
    <property type="match status" value="1"/>
</dbReference>
<sequence length="367" mass="37482">MTSATTAAVTPAEHEALRRALVLAATEGFDLGPNPRVGCVLLDADGATIAEGLHRGAGTPHAEAAALANARDAVGPDALRGATAVVTLEPCAHTGRTGPCAQALLDAGIARVVYAQSDPNPVATGGGELLRAAGVDVVGGVLVDEALALNPVWSAAMELGRPFVTWKFAATLDGRTAAADGTSRWITSTASRADVHRLRAEVDTVLVGTGTVAADDPSLTVRDAPLRGPQPLRAVMGLRDVPTGARLATTGPDGAASLHLRTRDPRAALATLWEHDRRHVLLEGGATLAAAFWRAGLVDEVVAYVAPVLLGAGPAVVGDLGVDTITGAVRLEVVDVTVLTPDPVDGPGDPGPGETNVRLTLRPRKET</sequence>
<dbReference type="CDD" id="cd01284">
    <property type="entry name" value="Riboflavin_deaminase-reductase"/>
    <property type="match status" value="1"/>
</dbReference>
<gene>
    <name evidence="17" type="ORF">HDG69_002712</name>
</gene>
<evidence type="ECO:0000256" key="8">
    <source>
        <dbReference type="ARBA" id="ARBA00022833"/>
    </source>
</evidence>
<evidence type="ECO:0000256" key="6">
    <source>
        <dbReference type="ARBA" id="ARBA00022619"/>
    </source>
</evidence>
<dbReference type="Proteomes" id="UP000757540">
    <property type="component" value="Unassembled WGS sequence"/>
</dbReference>
<protein>
    <recommendedName>
        <fullName evidence="14">Riboflavin biosynthesis protein RibD</fullName>
    </recommendedName>
    <domain>
        <recommendedName>
            <fullName evidence="14">Diaminohydroxyphosphoribosylaminopyrimidine deaminase</fullName>
            <shortName evidence="14">DRAP deaminase</shortName>
            <ecNumber evidence="14">3.5.4.26</ecNumber>
        </recommendedName>
        <alternativeName>
            <fullName evidence="14">Riboflavin-specific deaminase</fullName>
        </alternativeName>
    </domain>
    <domain>
        <recommendedName>
            <fullName evidence="14">5-amino-6-(5-phosphoribosylamino)uracil reductase</fullName>
            <ecNumber evidence="14">1.1.1.193</ecNumber>
        </recommendedName>
        <alternativeName>
            <fullName evidence="14">HTP reductase</fullName>
        </alternativeName>
    </domain>
</protein>
<keyword evidence="14 17" id="KW-0378">Hydrolase</keyword>
<comment type="caution">
    <text evidence="17">The sequence shown here is derived from an EMBL/GenBank/DDBJ whole genome shotgun (WGS) entry which is preliminary data.</text>
</comment>
<name>A0ABX2A5J9_9MICO</name>
<keyword evidence="8 14" id="KW-0862">Zinc</keyword>
<evidence type="ECO:0000256" key="14">
    <source>
        <dbReference type="PIRNR" id="PIRNR006769"/>
    </source>
</evidence>
<evidence type="ECO:0000256" key="3">
    <source>
        <dbReference type="ARBA" id="ARBA00004910"/>
    </source>
</evidence>
<evidence type="ECO:0000256" key="11">
    <source>
        <dbReference type="ARBA" id="ARBA00023268"/>
    </source>
</evidence>
<dbReference type="InterPro" id="IPR002734">
    <property type="entry name" value="RibDG_C"/>
</dbReference>
<organism evidence="17 18">
    <name type="scientific">Isoptericola halotolerans</name>
    <dbReference type="NCBI Taxonomy" id="300560"/>
    <lineage>
        <taxon>Bacteria</taxon>
        <taxon>Bacillati</taxon>
        <taxon>Actinomycetota</taxon>
        <taxon>Actinomycetes</taxon>
        <taxon>Micrococcales</taxon>
        <taxon>Promicromonosporaceae</taxon>
        <taxon>Isoptericola</taxon>
    </lineage>
</organism>
<dbReference type="NCBIfam" id="TIGR00326">
    <property type="entry name" value="eubact_ribD"/>
    <property type="match status" value="1"/>
</dbReference>
<keyword evidence="9 14" id="KW-0521">NADP</keyword>
<evidence type="ECO:0000256" key="5">
    <source>
        <dbReference type="ARBA" id="ARBA00007417"/>
    </source>
</evidence>
<dbReference type="InterPro" id="IPR004794">
    <property type="entry name" value="Eubact_RibD"/>
</dbReference>
<keyword evidence="18" id="KW-1185">Reference proteome</keyword>
<dbReference type="Gene3D" id="3.40.430.10">
    <property type="entry name" value="Dihydrofolate Reductase, subunit A"/>
    <property type="match status" value="1"/>
</dbReference>
<evidence type="ECO:0000256" key="1">
    <source>
        <dbReference type="ARBA" id="ARBA00002151"/>
    </source>
</evidence>
<dbReference type="InterPro" id="IPR024072">
    <property type="entry name" value="DHFR-like_dom_sf"/>
</dbReference>
<dbReference type="EC" id="1.1.1.193" evidence="14"/>
<comment type="catalytic activity">
    <reaction evidence="13 14">
        <text>2,5-diamino-6-hydroxy-4-(5-phosphoribosylamino)-pyrimidine + H2O + H(+) = 5-amino-6-(5-phospho-D-ribosylamino)uracil + NH4(+)</text>
        <dbReference type="Rhea" id="RHEA:21868"/>
        <dbReference type="ChEBI" id="CHEBI:15377"/>
        <dbReference type="ChEBI" id="CHEBI:15378"/>
        <dbReference type="ChEBI" id="CHEBI:28938"/>
        <dbReference type="ChEBI" id="CHEBI:58453"/>
        <dbReference type="ChEBI" id="CHEBI:58614"/>
        <dbReference type="EC" id="3.5.4.26"/>
    </reaction>
</comment>
<evidence type="ECO:0000256" key="2">
    <source>
        <dbReference type="ARBA" id="ARBA00004882"/>
    </source>
</evidence>
<evidence type="ECO:0000256" key="12">
    <source>
        <dbReference type="ARBA" id="ARBA00049861"/>
    </source>
</evidence>
<dbReference type="SUPFAM" id="SSF53927">
    <property type="entry name" value="Cytidine deaminase-like"/>
    <property type="match status" value="1"/>
</dbReference>
<dbReference type="EMBL" id="JABEZU010000003">
    <property type="protein sequence ID" value="NOV98127.1"/>
    <property type="molecule type" value="Genomic_DNA"/>
</dbReference>
<comment type="catalytic activity">
    <reaction evidence="12 14">
        <text>5-amino-6-(5-phospho-D-ribitylamino)uracil + NADP(+) = 5-amino-6-(5-phospho-D-ribosylamino)uracil + NADPH + H(+)</text>
        <dbReference type="Rhea" id="RHEA:17845"/>
        <dbReference type="ChEBI" id="CHEBI:15378"/>
        <dbReference type="ChEBI" id="CHEBI:57783"/>
        <dbReference type="ChEBI" id="CHEBI:58349"/>
        <dbReference type="ChEBI" id="CHEBI:58421"/>
        <dbReference type="ChEBI" id="CHEBI:58453"/>
        <dbReference type="EC" id="1.1.1.193"/>
    </reaction>
</comment>
<dbReference type="InterPro" id="IPR016192">
    <property type="entry name" value="APOBEC/CMP_deaminase_Zn-bd"/>
</dbReference>
<evidence type="ECO:0000256" key="15">
    <source>
        <dbReference type="SAM" id="MobiDB-lite"/>
    </source>
</evidence>
<comment type="pathway">
    <text evidence="3 14">Cofactor biosynthesis; riboflavin biosynthesis; 5-amino-6-(D-ribitylamino)uracil from GTP: step 3/4.</text>
</comment>
<dbReference type="PIRSF" id="PIRSF006769">
    <property type="entry name" value="RibD"/>
    <property type="match status" value="1"/>
</dbReference>
<dbReference type="EC" id="3.5.4.26" evidence="14"/>
<reference evidence="17 18" key="1">
    <citation type="submission" date="2020-05" db="EMBL/GenBank/DDBJ databases">
        <title>Genomic Encyclopedia of Type Strains, Phase III (KMG-III): the genomes of soil and plant-associated and newly described type strains.</title>
        <authorList>
            <person name="Whitman W."/>
        </authorList>
    </citation>
    <scope>NUCLEOTIDE SEQUENCE [LARGE SCALE GENOMIC DNA]</scope>
    <source>
        <strain evidence="17 18">KCTC 19046</strain>
    </source>
</reference>
<comment type="pathway">
    <text evidence="2 14">Cofactor biosynthesis; riboflavin biosynthesis; 5-amino-6-(D-ribitylamino)uracil from GTP: step 2/4.</text>
</comment>
<comment type="similarity">
    <text evidence="4 14">In the N-terminal section; belongs to the cytidine and deoxycytidylate deaminase family.</text>
</comment>
<accession>A0ABX2A5J9</accession>
<keyword evidence="11" id="KW-0511">Multifunctional enzyme</keyword>
<comment type="function">
    <text evidence="1 14">Converts 2,5-diamino-6-(ribosylamino)-4(3h)-pyrimidinone 5'-phosphate into 5-amino-6-(ribosylamino)-2,4(1h,3h)-pyrimidinedione 5'-phosphate.</text>
</comment>
<evidence type="ECO:0000256" key="9">
    <source>
        <dbReference type="ARBA" id="ARBA00022857"/>
    </source>
</evidence>
<comment type="similarity">
    <text evidence="5 14">In the C-terminal section; belongs to the HTP reductase family.</text>
</comment>
<evidence type="ECO:0000259" key="16">
    <source>
        <dbReference type="PROSITE" id="PS51747"/>
    </source>
</evidence>
<feature type="domain" description="CMP/dCMP-type deaminase" evidence="16">
    <location>
        <begin position="12"/>
        <end position="137"/>
    </location>
</feature>
<keyword evidence="10 14" id="KW-0560">Oxidoreductase</keyword>
<evidence type="ECO:0000313" key="18">
    <source>
        <dbReference type="Proteomes" id="UP000757540"/>
    </source>
</evidence>
<dbReference type="Pfam" id="PF01872">
    <property type="entry name" value="RibD_C"/>
    <property type="match status" value="1"/>
</dbReference>
<dbReference type="PANTHER" id="PTHR38011">
    <property type="entry name" value="DIHYDROFOLATE REDUCTASE FAMILY PROTEIN (AFU_ORTHOLOGUE AFUA_8G06820)"/>
    <property type="match status" value="1"/>
</dbReference>
<dbReference type="PROSITE" id="PS51747">
    <property type="entry name" value="CYT_DCMP_DEAMINASES_2"/>
    <property type="match status" value="1"/>
</dbReference>
<dbReference type="PANTHER" id="PTHR38011:SF7">
    <property type="entry name" value="2,5-DIAMINO-6-RIBOSYLAMINO-4(3H)-PYRIMIDINONE 5'-PHOSPHATE REDUCTASE"/>
    <property type="match status" value="1"/>
</dbReference>
<evidence type="ECO:0000256" key="13">
    <source>
        <dbReference type="ARBA" id="ARBA00049886"/>
    </source>
</evidence>
<dbReference type="InterPro" id="IPR050765">
    <property type="entry name" value="Riboflavin_Biosynth_HTPR"/>
</dbReference>
<dbReference type="SUPFAM" id="SSF53597">
    <property type="entry name" value="Dihydrofolate reductase-like"/>
    <property type="match status" value="1"/>
</dbReference>